<organism evidence="4 5">
    <name type="scientific">Ancylostoma ceylanicum</name>
    <dbReference type="NCBI Taxonomy" id="53326"/>
    <lineage>
        <taxon>Eukaryota</taxon>
        <taxon>Metazoa</taxon>
        <taxon>Ecdysozoa</taxon>
        <taxon>Nematoda</taxon>
        <taxon>Chromadorea</taxon>
        <taxon>Rhabditida</taxon>
        <taxon>Rhabditina</taxon>
        <taxon>Rhabditomorpha</taxon>
        <taxon>Strongyloidea</taxon>
        <taxon>Ancylostomatidae</taxon>
        <taxon>Ancylostomatinae</taxon>
        <taxon>Ancylostoma</taxon>
    </lineage>
</organism>
<feature type="region of interest" description="Disordered" evidence="3">
    <location>
        <begin position="1"/>
        <end position="20"/>
    </location>
</feature>
<evidence type="ECO:0000313" key="4">
    <source>
        <dbReference type="EMBL" id="EPB77771.1"/>
    </source>
</evidence>
<dbReference type="InterPro" id="IPR017997">
    <property type="entry name" value="Vinculin"/>
</dbReference>
<evidence type="ECO:0000256" key="3">
    <source>
        <dbReference type="SAM" id="MobiDB-lite"/>
    </source>
</evidence>
<dbReference type="InterPro" id="IPR036723">
    <property type="entry name" value="Alpha-catenin/vinculin-like_sf"/>
</dbReference>
<sequence length="269" mass="30823">MRQHADLWRAPEKSDGKTSRPSLFTLRAQRAAPSSLLSANPLLLPPPHHIPDTSSTSICLVFRHLIHHRSARLRLSIGWVIYGDHAASNELLVLSRRRRNYITSKYACISHEDNREYSRAGGSAGLAWIKRRLRRLFESTVKPDPWLFCSFSYYWPNIPAHRTFKKEVNRRAKRQIEQLHYVLAAAERFGGGEVIEPPRSLSRASSRRSLPEFVYPDTIQQRVSRLVILHEEAEDGNAMPDLTRPVSLVSRAVDNLIKSCTDRLIKCLN</sequence>
<dbReference type="Gene3D" id="1.20.120.230">
    <property type="entry name" value="Alpha-catenin/vinculin-like"/>
    <property type="match status" value="1"/>
</dbReference>
<dbReference type="PANTHER" id="PTHR46180">
    <property type="entry name" value="VINCULIN"/>
    <property type="match status" value="1"/>
</dbReference>
<evidence type="ECO:0000256" key="1">
    <source>
        <dbReference type="ARBA" id="ARBA00004496"/>
    </source>
</evidence>
<dbReference type="AlphaFoldDB" id="A0A0D6M5U5"/>
<comment type="subcellular location">
    <subcellularLocation>
        <location evidence="1">Cytoplasm</location>
    </subcellularLocation>
</comment>
<dbReference type="Proteomes" id="UP000054495">
    <property type="component" value="Unassembled WGS sequence"/>
</dbReference>
<accession>A0A0D6M5U5</accession>
<keyword evidence="2" id="KW-0963">Cytoplasm</keyword>
<dbReference type="GO" id="GO:0007155">
    <property type="term" value="P:cell adhesion"/>
    <property type="evidence" value="ECO:0007669"/>
    <property type="project" value="InterPro"/>
</dbReference>
<dbReference type="EMBL" id="KE124828">
    <property type="protein sequence ID" value="EPB77771.1"/>
    <property type="molecule type" value="Genomic_DNA"/>
</dbReference>
<name>A0A0D6M5U5_9BILA</name>
<dbReference type="GO" id="GO:0005737">
    <property type="term" value="C:cytoplasm"/>
    <property type="evidence" value="ECO:0007669"/>
    <property type="project" value="UniProtKB-SubCell"/>
</dbReference>
<evidence type="ECO:0000256" key="2">
    <source>
        <dbReference type="ARBA" id="ARBA00022490"/>
    </source>
</evidence>
<evidence type="ECO:0000313" key="5">
    <source>
        <dbReference type="Proteomes" id="UP000054495"/>
    </source>
</evidence>
<dbReference type="GO" id="GO:0051015">
    <property type="term" value="F:actin filament binding"/>
    <property type="evidence" value="ECO:0007669"/>
    <property type="project" value="InterPro"/>
</dbReference>
<keyword evidence="5" id="KW-1185">Reference proteome</keyword>
<gene>
    <name evidence="4" type="ORF">ANCCEY_03124</name>
</gene>
<reference evidence="4 5" key="1">
    <citation type="submission" date="2013-05" db="EMBL/GenBank/DDBJ databases">
        <title>Draft genome of the parasitic nematode Anyclostoma ceylanicum.</title>
        <authorList>
            <person name="Mitreva M."/>
        </authorList>
    </citation>
    <scope>NUCLEOTIDE SEQUENCE [LARGE SCALE GENOMIC DNA]</scope>
</reference>
<proteinExistence type="predicted"/>
<dbReference type="SUPFAM" id="SSF47220">
    <property type="entry name" value="alpha-catenin/vinculin-like"/>
    <property type="match status" value="1"/>
</dbReference>
<feature type="compositionally biased region" description="Basic and acidic residues" evidence="3">
    <location>
        <begin position="1"/>
        <end position="18"/>
    </location>
</feature>
<protein>
    <submittedName>
        <fullName evidence="4">Uncharacterized protein</fullName>
    </submittedName>
</protein>